<evidence type="ECO:0000256" key="1">
    <source>
        <dbReference type="SAM" id="MobiDB-lite"/>
    </source>
</evidence>
<dbReference type="AlphaFoldDB" id="A0A7I9XLY7"/>
<proteinExistence type="predicted"/>
<evidence type="ECO:0000313" key="2">
    <source>
        <dbReference type="EMBL" id="GFG70992.1"/>
    </source>
</evidence>
<dbReference type="EMBL" id="BLKV01000002">
    <property type="protein sequence ID" value="GFG70992.1"/>
    <property type="molecule type" value="Genomic_DNA"/>
</dbReference>
<gene>
    <name evidence="2" type="ORF">MSEN_27120</name>
</gene>
<feature type="region of interest" description="Disordered" evidence="1">
    <location>
        <begin position="22"/>
        <end position="42"/>
    </location>
</feature>
<accession>A0A7I9XLY7</accession>
<name>A0A7I9XLY7_9MYCO</name>
<sequence length="65" mass="6920">MELIGTAGRAGAAGFRPFGGAVDSATGSMPPQLPHSGQRPNHFAQVFPHSEQRYSERALEVLATR</sequence>
<protein>
    <submittedName>
        <fullName evidence="2">Uncharacterized protein</fullName>
    </submittedName>
</protein>
<comment type="caution">
    <text evidence="2">The sequence shown here is derived from an EMBL/GenBank/DDBJ whole genome shotgun (WGS) entry which is preliminary data.</text>
</comment>
<dbReference type="Proteomes" id="UP000465263">
    <property type="component" value="Unassembled WGS sequence"/>
</dbReference>
<organism evidence="2 3">
    <name type="scientific">Mycolicibacter senuensis</name>
    <dbReference type="NCBI Taxonomy" id="386913"/>
    <lineage>
        <taxon>Bacteria</taxon>
        <taxon>Bacillati</taxon>
        <taxon>Actinomycetota</taxon>
        <taxon>Actinomycetes</taxon>
        <taxon>Mycobacteriales</taxon>
        <taxon>Mycobacteriaceae</taxon>
        <taxon>Mycolicibacter</taxon>
    </lineage>
</organism>
<reference evidence="2 3" key="1">
    <citation type="journal article" date="2019" name="Emerg. Microbes Infect.">
        <title>Comprehensive subspecies identification of 175 nontuberculous mycobacteria species based on 7547 genomic profiles.</title>
        <authorList>
            <person name="Matsumoto Y."/>
            <person name="Kinjo T."/>
            <person name="Motooka D."/>
            <person name="Nabeya D."/>
            <person name="Jung N."/>
            <person name="Uechi K."/>
            <person name="Horii T."/>
            <person name="Iida T."/>
            <person name="Fujita J."/>
            <person name="Nakamura S."/>
        </authorList>
    </citation>
    <scope>NUCLEOTIDE SEQUENCE [LARGE SCALE GENOMIC DNA]</scope>
    <source>
        <strain evidence="2 3">JCM 16017</strain>
    </source>
</reference>
<evidence type="ECO:0000313" key="3">
    <source>
        <dbReference type="Proteomes" id="UP000465263"/>
    </source>
</evidence>
<keyword evidence="3" id="KW-1185">Reference proteome</keyword>